<dbReference type="PANTHER" id="PTHR33223:SF8">
    <property type="entry name" value="OS04G0172440 PROTEIN"/>
    <property type="match status" value="1"/>
</dbReference>
<organism evidence="3 4">
    <name type="scientific">Lithospermum erythrorhizon</name>
    <name type="common">Purple gromwell</name>
    <name type="synonym">Lithospermum officinale var. erythrorhizon</name>
    <dbReference type="NCBI Taxonomy" id="34254"/>
    <lineage>
        <taxon>Eukaryota</taxon>
        <taxon>Viridiplantae</taxon>
        <taxon>Streptophyta</taxon>
        <taxon>Embryophyta</taxon>
        <taxon>Tracheophyta</taxon>
        <taxon>Spermatophyta</taxon>
        <taxon>Magnoliopsida</taxon>
        <taxon>eudicotyledons</taxon>
        <taxon>Gunneridae</taxon>
        <taxon>Pentapetalae</taxon>
        <taxon>asterids</taxon>
        <taxon>lamiids</taxon>
        <taxon>Boraginales</taxon>
        <taxon>Boraginaceae</taxon>
        <taxon>Boraginoideae</taxon>
        <taxon>Lithospermeae</taxon>
        <taxon>Lithospermum</taxon>
    </lineage>
</organism>
<sequence>MPKCQEGSGCQSSRRSVDSEILATTSNRSTPSYPFGQTTTRCMLGHSQRLSGQALKWFHKLLPNSIDSWWDVVDLFMDKFGASIVADEDERTLMEIQQKPRETLRSYATRFEEVATNIPATNENVTMISFFHRLRYGPLKEKPVLEPPNTRNELSEWVIQYIRMEEVKILSEEMAEIRAGGKKVADKGPHRSPKRTRVWDRLQKPKEKEPFKK</sequence>
<reference evidence="3 4" key="1">
    <citation type="submission" date="2024-01" db="EMBL/GenBank/DDBJ databases">
        <title>The complete chloroplast genome sequence of Lithospermum erythrorhizon: insights into the phylogenetic relationship among Boraginaceae species and the maternal lineages of purple gromwells.</title>
        <authorList>
            <person name="Okada T."/>
            <person name="Watanabe K."/>
        </authorList>
    </citation>
    <scope>NUCLEOTIDE SEQUENCE [LARGE SCALE GENOMIC DNA]</scope>
</reference>
<evidence type="ECO:0000259" key="2">
    <source>
        <dbReference type="Pfam" id="PF03732"/>
    </source>
</evidence>
<protein>
    <recommendedName>
        <fullName evidence="2">Retrotransposon gag domain-containing protein</fullName>
    </recommendedName>
</protein>
<dbReference type="AlphaFoldDB" id="A0AAV3NP61"/>
<dbReference type="EMBL" id="BAABME010000253">
    <property type="protein sequence ID" value="GAA0141164.1"/>
    <property type="molecule type" value="Genomic_DNA"/>
</dbReference>
<comment type="caution">
    <text evidence="3">The sequence shown here is derived from an EMBL/GenBank/DDBJ whole genome shotgun (WGS) entry which is preliminary data.</text>
</comment>
<dbReference type="InterPro" id="IPR005162">
    <property type="entry name" value="Retrotrans_gag_dom"/>
</dbReference>
<name>A0AAV3NP61_LITER</name>
<dbReference type="Pfam" id="PF03732">
    <property type="entry name" value="Retrotrans_gag"/>
    <property type="match status" value="1"/>
</dbReference>
<dbReference type="Proteomes" id="UP001454036">
    <property type="component" value="Unassembled WGS sequence"/>
</dbReference>
<accession>A0AAV3NP61</accession>
<evidence type="ECO:0000256" key="1">
    <source>
        <dbReference type="SAM" id="MobiDB-lite"/>
    </source>
</evidence>
<feature type="region of interest" description="Disordered" evidence="1">
    <location>
        <begin position="179"/>
        <end position="213"/>
    </location>
</feature>
<keyword evidence="4" id="KW-1185">Reference proteome</keyword>
<feature type="domain" description="Retrotransposon gag" evidence="2">
    <location>
        <begin position="49"/>
        <end position="128"/>
    </location>
</feature>
<gene>
    <name evidence="3" type="ORF">LIER_02371</name>
</gene>
<evidence type="ECO:0000313" key="4">
    <source>
        <dbReference type="Proteomes" id="UP001454036"/>
    </source>
</evidence>
<proteinExistence type="predicted"/>
<dbReference type="PANTHER" id="PTHR33223">
    <property type="entry name" value="CCHC-TYPE DOMAIN-CONTAINING PROTEIN"/>
    <property type="match status" value="1"/>
</dbReference>
<feature type="compositionally biased region" description="Basic and acidic residues" evidence="1">
    <location>
        <begin position="197"/>
        <end position="213"/>
    </location>
</feature>
<evidence type="ECO:0000313" key="3">
    <source>
        <dbReference type="EMBL" id="GAA0141164.1"/>
    </source>
</evidence>